<dbReference type="CDD" id="cd06225">
    <property type="entry name" value="HAMP"/>
    <property type="match status" value="1"/>
</dbReference>
<comment type="catalytic activity">
    <reaction evidence="1">
        <text>ATP + protein L-histidine = ADP + protein N-phospho-L-histidine.</text>
        <dbReference type="EC" id="2.7.13.3"/>
    </reaction>
</comment>
<keyword evidence="7" id="KW-0547">Nucleotide-binding</keyword>
<evidence type="ECO:0000256" key="3">
    <source>
        <dbReference type="ARBA" id="ARBA00012438"/>
    </source>
</evidence>
<keyword evidence="6" id="KW-0808">Transferase</keyword>
<evidence type="ECO:0000256" key="10">
    <source>
        <dbReference type="ARBA" id="ARBA00023012"/>
    </source>
</evidence>
<feature type="domain" description="HAMP" evidence="13">
    <location>
        <begin position="214"/>
        <end position="266"/>
    </location>
</feature>
<keyword evidence="15" id="KW-1185">Reference proteome</keyword>
<evidence type="ECO:0000256" key="7">
    <source>
        <dbReference type="ARBA" id="ARBA00022741"/>
    </source>
</evidence>
<keyword evidence="12" id="KW-1133">Transmembrane helix</keyword>
<evidence type="ECO:0000256" key="8">
    <source>
        <dbReference type="ARBA" id="ARBA00022777"/>
    </source>
</evidence>
<dbReference type="SMART" id="SM00304">
    <property type="entry name" value="HAMP"/>
    <property type="match status" value="1"/>
</dbReference>
<dbReference type="SUPFAM" id="SSF158472">
    <property type="entry name" value="HAMP domain-like"/>
    <property type="match status" value="1"/>
</dbReference>
<accession>A0ABV6Z3X0</accession>
<evidence type="ECO:0000256" key="11">
    <source>
        <dbReference type="ARBA" id="ARBA00023136"/>
    </source>
</evidence>
<keyword evidence="9" id="KW-0067">ATP-binding</keyword>
<evidence type="ECO:0000313" key="14">
    <source>
        <dbReference type="EMBL" id="MFC1853146.1"/>
    </source>
</evidence>
<dbReference type="PANTHER" id="PTHR45528:SF1">
    <property type="entry name" value="SENSOR HISTIDINE KINASE CPXA"/>
    <property type="match status" value="1"/>
</dbReference>
<reference evidence="14 15" key="1">
    <citation type="submission" date="2024-09" db="EMBL/GenBank/DDBJ databases">
        <title>Laminarin stimulates single cell rates of sulfate reduction while oxygen inhibits transcriptomic activity in coastal marine sediment.</title>
        <authorList>
            <person name="Lindsay M."/>
            <person name="Orcutt B."/>
            <person name="Emerson D."/>
            <person name="Stepanauskas R."/>
            <person name="D'Angelo T."/>
        </authorList>
    </citation>
    <scope>NUCLEOTIDE SEQUENCE [LARGE SCALE GENOMIC DNA]</scope>
    <source>
        <strain evidence="14">SAG AM-311-K15</strain>
    </source>
</reference>
<gene>
    <name evidence="14" type="ORF">ACFL27_23355</name>
</gene>
<comment type="caution">
    <text evidence="14">The sequence shown here is derived from an EMBL/GenBank/DDBJ whole genome shotgun (WGS) entry which is preliminary data.</text>
</comment>
<keyword evidence="10" id="KW-0902">Two-component regulatory system</keyword>
<evidence type="ECO:0000259" key="13">
    <source>
        <dbReference type="PROSITE" id="PS50885"/>
    </source>
</evidence>
<evidence type="ECO:0000256" key="5">
    <source>
        <dbReference type="ARBA" id="ARBA00022553"/>
    </source>
</evidence>
<proteinExistence type="predicted"/>
<evidence type="ECO:0000256" key="12">
    <source>
        <dbReference type="SAM" id="Phobius"/>
    </source>
</evidence>
<dbReference type="Pfam" id="PF00672">
    <property type="entry name" value="HAMP"/>
    <property type="match status" value="1"/>
</dbReference>
<protein>
    <recommendedName>
        <fullName evidence="3">histidine kinase</fullName>
        <ecNumber evidence="3">2.7.13.3</ecNumber>
    </recommendedName>
</protein>
<dbReference type="Proteomes" id="UP001594351">
    <property type="component" value="Unassembled WGS sequence"/>
</dbReference>
<feature type="transmembrane region" description="Helical" evidence="12">
    <location>
        <begin position="194"/>
        <end position="216"/>
    </location>
</feature>
<name>A0ABV6Z3X0_UNCC1</name>
<organism evidence="14 15">
    <name type="scientific">candidate division CSSED10-310 bacterium</name>
    <dbReference type="NCBI Taxonomy" id="2855610"/>
    <lineage>
        <taxon>Bacteria</taxon>
        <taxon>Bacteria division CSSED10-310</taxon>
    </lineage>
</organism>
<evidence type="ECO:0000256" key="9">
    <source>
        <dbReference type="ARBA" id="ARBA00022840"/>
    </source>
</evidence>
<dbReference type="EC" id="2.7.13.3" evidence="3"/>
<dbReference type="PROSITE" id="PS50885">
    <property type="entry name" value="HAMP"/>
    <property type="match status" value="1"/>
</dbReference>
<keyword evidence="5" id="KW-0597">Phosphoprotein</keyword>
<feature type="non-terminal residue" evidence="14">
    <location>
        <position position="298"/>
    </location>
</feature>
<dbReference type="PANTHER" id="PTHR45528">
    <property type="entry name" value="SENSOR HISTIDINE KINASE CPXA"/>
    <property type="match status" value="1"/>
</dbReference>
<comment type="subcellular location">
    <subcellularLocation>
        <location evidence="2">Cell membrane</location>
        <topology evidence="2">Multi-pass membrane protein</topology>
    </subcellularLocation>
</comment>
<keyword evidence="8" id="KW-0418">Kinase</keyword>
<dbReference type="EMBL" id="JBHPBY010000432">
    <property type="protein sequence ID" value="MFC1853146.1"/>
    <property type="molecule type" value="Genomic_DNA"/>
</dbReference>
<feature type="transmembrane region" description="Helical" evidence="12">
    <location>
        <begin position="6"/>
        <end position="29"/>
    </location>
</feature>
<dbReference type="InterPro" id="IPR003660">
    <property type="entry name" value="HAMP_dom"/>
</dbReference>
<keyword evidence="11 12" id="KW-0472">Membrane</keyword>
<evidence type="ECO:0000256" key="2">
    <source>
        <dbReference type="ARBA" id="ARBA00004651"/>
    </source>
</evidence>
<sequence>MKLNLSLKFIMVISLLILTVSTFLGWFFIDHETQVIKNSLQERGQTLVKHFSRNCEYGLIFLYKDFLENIAQGVIQEKDVVYAIITHAKGETVIEKYQANKAVTIPDTIKNRALSNETLSFSLYRSGTSGEEIYDISMPVFIDKIESDESESGLFVDFLEKSNHLKKKDRIGTVQIGISLQNMHQTIRVMRFKLIMITLAVILVGVFVAIVMTLFITKPIKNLVVGTQAIARGDFDFKLKIRTGDEIEDLAHAFNKMTEDLSRTLVSKDQLEQAFSVTRTILQHITVGVIVVGLDKKI</sequence>
<dbReference type="Gene3D" id="6.10.340.10">
    <property type="match status" value="1"/>
</dbReference>
<evidence type="ECO:0000256" key="1">
    <source>
        <dbReference type="ARBA" id="ARBA00000085"/>
    </source>
</evidence>
<evidence type="ECO:0000256" key="4">
    <source>
        <dbReference type="ARBA" id="ARBA00022475"/>
    </source>
</evidence>
<dbReference type="InterPro" id="IPR050398">
    <property type="entry name" value="HssS/ArlS-like"/>
</dbReference>
<keyword evidence="4" id="KW-1003">Cell membrane</keyword>
<evidence type="ECO:0000256" key="6">
    <source>
        <dbReference type="ARBA" id="ARBA00022679"/>
    </source>
</evidence>
<keyword evidence="12" id="KW-0812">Transmembrane</keyword>
<evidence type="ECO:0000313" key="15">
    <source>
        <dbReference type="Proteomes" id="UP001594351"/>
    </source>
</evidence>